<evidence type="ECO:0000313" key="2">
    <source>
        <dbReference type="Proteomes" id="UP000236736"/>
    </source>
</evidence>
<evidence type="ECO:0000313" key="1">
    <source>
        <dbReference type="EMBL" id="SEG52461.1"/>
    </source>
</evidence>
<keyword evidence="2" id="KW-1185">Reference proteome</keyword>
<gene>
    <name evidence="1" type="ORF">SAMN03080598_04333</name>
</gene>
<dbReference type="AlphaFoldDB" id="A0A1H6AV72"/>
<reference evidence="2" key="1">
    <citation type="submission" date="2016-10" db="EMBL/GenBank/DDBJ databases">
        <authorList>
            <person name="Varghese N."/>
            <person name="Submissions S."/>
        </authorList>
    </citation>
    <scope>NUCLEOTIDE SEQUENCE [LARGE SCALE GENOMIC DNA]</scope>
    <source>
        <strain evidence="2">DSM 17298</strain>
    </source>
</reference>
<name>A0A1H6AV72_9BACT</name>
<protein>
    <submittedName>
        <fullName evidence="1">Uncharacterized protein</fullName>
    </submittedName>
</protein>
<dbReference type="EMBL" id="FNVR01000074">
    <property type="protein sequence ID" value="SEG52461.1"/>
    <property type="molecule type" value="Genomic_DNA"/>
</dbReference>
<dbReference type="OrthoDB" id="1357535at2"/>
<sequence length="123" mass="14055">MKYLLMIILWSVSINNSFQPSIIGVWVNEKDPKLTWEFNASGQLIEKYGEVLKASPRTPSTYQILNHSQRCNDGTTDVPNQMYLKIADAELGSFCYYLETLSEEVLVLIDSDTGRMLIFNKVI</sequence>
<dbReference type="RefSeq" id="WP_103926849.1">
    <property type="nucleotide sequence ID" value="NZ_BBFN01000123.1"/>
</dbReference>
<organism evidence="1 2">
    <name type="scientific">Algoriphagus boritolerans DSM 17298 = JCM 18970</name>
    <dbReference type="NCBI Taxonomy" id="1120964"/>
    <lineage>
        <taxon>Bacteria</taxon>
        <taxon>Pseudomonadati</taxon>
        <taxon>Bacteroidota</taxon>
        <taxon>Cytophagia</taxon>
        <taxon>Cytophagales</taxon>
        <taxon>Cyclobacteriaceae</taxon>
        <taxon>Algoriphagus</taxon>
    </lineage>
</organism>
<dbReference type="Proteomes" id="UP000236736">
    <property type="component" value="Unassembled WGS sequence"/>
</dbReference>
<accession>A0A1H6AV72</accession>
<proteinExistence type="predicted"/>